<accession>A0AAN3TF38</accession>
<sequence length="61" mass="6866">MSASLITAFNQSANPSNEQVVVFGWIAEYFESIFDDESARYCRNISESLKNQVSAQQEVKS</sequence>
<comment type="caution">
    <text evidence="1">The sequence shown here is derived from an EMBL/GenBank/DDBJ whole genome shotgun (WGS) entry which is preliminary data.</text>
</comment>
<protein>
    <submittedName>
        <fullName evidence="1">Uncharacterized protein</fullName>
    </submittedName>
</protein>
<dbReference type="AlphaFoldDB" id="A0AAN3TF38"/>
<gene>
    <name evidence="1" type="ORF">ABE91_014150</name>
</gene>
<dbReference type="RefSeq" id="WP_001276453.1">
    <property type="nucleotide sequence ID" value="NZ_AP027694.1"/>
</dbReference>
<proteinExistence type="predicted"/>
<organism evidence="1 2">
    <name type="scientific">Escherichia coli</name>
    <dbReference type="NCBI Taxonomy" id="562"/>
    <lineage>
        <taxon>Bacteria</taxon>
        <taxon>Pseudomonadati</taxon>
        <taxon>Pseudomonadota</taxon>
        <taxon>Gammaproteobacteria</taxon>
        <taxon>Enterobacterales</taxon>
        <taxon>Enterobacteriaceae</taxon>
        <taxon>Escherichia</taxon>
    </lineage>
</organism>
<name>A0AAN3TF38_ECOLX</name>
<evidence type="ECO:0000313" key="2">
    <source>
        <dbReference type="Proteomes" id="UP000036331"/>
    </source>
</evidence>
<dbReference type="EMBL" id="LDXE02000002">
    <property type="protein sequence ID" value="PBN76149.1"/>
    <property type="molecule type" value="Genomic_DNA"/>
</dbReference>
<dbReference type="Proteomes" id="UP000036331">
    <property type="component" value="Unassembled WGS sequence"/>
</dbReference>
<reference evidence="1 2" key="1">
    <citation type="journal article" date="2015" name="Genome Announc.">
        <title>Draft Genome Sequences of Human-Pathogenic Escherichia coli O26:H11 Strains Carrying the stx2 Gene Only and Circulating in France.</title>
        <authorList>
            <person name="Delannoy S."/>
            <person name="Mariani-Kurkdjian P."/>
            <person name="Bonacorsi S."/>
            <person name="Liguori S."/>
            <person name="Ison S.A."/>
            <person name="Fach P."/>
        </authorList>
    </citation>
    <scope>NUCLEOTIDE SEQUENCE [LARGE SCALE GENOMIC DNA]</scope>
    <source>
        <strain evidence="1 2">34870</strain>
    </source>
</reference>
<evidence type="ECO:0000313" key="1">
    <source>
        <dbReference type="EMBL" id="PBN76149.1"/>
    </source>
</evidence>